<dbReference type="GO" id="GO:1990002">
    <property type="term" value="F:methylglyoxal reductase (NADPH) (acetol producing) activity"/>
    <property type="evidence" value="ECO:0007669"/>
    <property type="project" value="TreeGrafter"/>
</dbReference>
<dbReference type="PANTHER" id="PTHR43633:SF1">
    <property type="entry name" value="ALCOHOL DEHYDROGENASE YQHD"/>
    <property type="match status" value="1"/>
</dbReference>
<protein>
    <submittedName>
        <fullName evidence="5">Iron-containing alcohol dehydrogenase</fullName>
    </submittedName>
</protein>
<dbReference type="InterPro" id="IPR001670">
    <property type="entry name" value="ADH_Fe/GldA"/>
</dbReference>
<dbReference type="Gene3D" id="1.20.1090.10">
    <property type="entry name" value="Dehydroquinate synthase-like - alpha domain"/>
    <property type="match status" value="1"/>
</dbReference>
<dbReference type="Proteomes" id="UP001221217">
    <property type="component" value="Unassembled WGS sequence"/>
</dbReference>
<dbReference type="GO" id="GO:0046872">
    <property type="term" value="F:metal ion binding"/>
    <property type="evidence" value="ECO:0007669"/>
    <property type="project" value="InterPro"/>
</dbReference>
<dbReference type="GO" id="GO:0008106">
    <property type="term" value="F:alcohol dehydrogenase (NADP+) activity"/>
    <property type="evidence" value="ECO:0007669"/>
    <property type="project" value="TreeGrafter"/>
</dbReference>
<organism evidence="5 6">
    <name type="scientific">Candidatus Thalassospirochaeta sargassi</name>
    <dbReference type="NCBI Taxonomy" id="3119039"/>
    <lineage>
        <taxon>Bacteria</taxon>
        <taxon>Pseudomonadati</taxon>
        <taxon>Spirochaetota</taxon>
        <taxon>Spirochaetia</taxon>
        <taxon>Spirochaetales</taxon>
        <taxon>Spirochaetaceae</taxon>
        <taxon>Candidatus Thalassospirochaeta</taxon>
    </lineage>
</organism>
<dbReference type="PANTHER" id="PTHR43633">
    <property type="entry name" value="ALCOHOL DEHYDROGENASE YQHD"/>
    <property type="match status" value="1"/>
</dbReference>
<keyword evidence="2" id="KW-0560">Oxidoreductase</keyword>
<comment type="similarity">
    <text evidence="1">Belongs to the iron-containing alcohol dehydrogenase family.</text>
</comment>
<evidence type="ECO:0000259" key="3">
    <source>
        <dbReference type="Pfam" id="PF00465"/>
    </source>
</evidence>
<evidence type="ECO:0000256" key="1">
    <source>
        <dbReference type="ARBA" id="ARBA00007358"/>
    </source>
</evidence>
<accession>A0AAJ1MI62</accession>
<dbReference type="Pfam" id="PF00465">
    <property type="entry name" value="Fe-ADH"/>
    <property type="match status" value="1"/>
</dbReference>
<dbReference type="EMBL" id="JAQQAL010000002">
    <property type="protein sequence ID" value="MDC7225137.1"/>
    <property type="molecule type" value="Genomic_DNA"/>
</dbReference>
<dbReference type="FunFam" id="3.40.50.1970:FF:000003">
    <property type="entry name" value="Alcohol dehydrogenase, iron-containing"/>
    <property type="match status" value="1"/>
</dbReference>
<name>A0AAJ1MI62_9SPIO</name>
<dbReference type="GO" id="GO:1990362">
    <property type="term" value="F:butanol dehydrogenase (NAD+) activity"/>
    <property type="evidence" value="ECO:0007669"/>
    <property type="project" value="InterPro"/>
</dbReference>
<comment type="caution">
    <text evidence="5">The sequence shown here is derived from an EMBL/GenBank/DDBJ whole genome shotgun (WGS) entry which is preliminary data.</text>
</comment>
<evidence type="ECO:0000256" key="2">
    <source>
        <dbReference type="ARBA" id="ARBA00023002"/>
    </source>
</evidence>
<evidence type="ECO:0000313" key="6">
    <source>
        <dbReference type="Proteomes" id="UP001221217"/>
    </source>
</evidence>
<gene>
    <name evidence="5" type="ORF">PQJ61_00060</name>
</gene>
<dbReference type="Pfam" id="PF25137">
    <property type="entry name" value="ADH_Fe_C"/>
    <property type="match status" value="1"/>
</dbReference>
<evidence type="ECO:0000313" key="5">
    <source>
        <dbReference type="EMBL" id="MDC7225137.1"/>
    </source>
</evidence>
<dbReference type="GO" id="GO:0005829">
    <property type="term" value="C:cytosol"/>
    <property type="evidence" value="ECO:0007669"/>
    <property type="project" value="TreeGrafter"/>
</dbReference>
<dbReference type="CDD" id="cd08187">
    <property type="entry name" value="BDH"/>
    <property type="match status" value="1"/>
</dbReference>
<feature type="domain" description="Alcohol dehydrogenase iron-type/glycerol dehydrogenase GldA" evidence="3">
    <location>
        <begin position="10"/>
        <end position="177"/>
    </location>
</feature>
<feature type="domain" description="Fe-containing alcohol dehydrogenase-like C-terminal" evidence="4">
    <location>
        <begin position="188"/>
        <end position="388"/>
    </location>
</feature>
<proteinExistence type="inferred from homology"/>
<dbReference type="AlphaFoldDB" id="A0AAJ1MI62"/>
<dbReference type="InterPro" id="IPR044731">
    <property type="entry name" value="BDH-like"/>
</dbReference>
<sequence>MLNFDYQSGTKVIFGRGVIDRLGEEVSELGKKALFVYGRDSIKRSGLHEKICAQLQEAGVEIVEHAGVSANPLLSHVQSGVDKARKIGADFIIGAGGGSVIDESKGIAAGTANDAALWDLYSGKVKPTAALPVVAIQTLPATSSETNQVGVATNDETGEKFGLRSPLLVPVKAFLDPELTFTIPLKYTAYACFDMMTHMIEGYFTTTAEFAPVHDGFVEGLAKAVKKSLARILKNPNDYDARAAVMWAGTLAWNGLSNAGLEGAKIPSHMFEHPLSGLYNVAHGAGLAVVMPAWLEYKKHEVKSRIVSFGKNILEMQNLSEVSDELAAADLVIAEFRSWLQSIGCPSSLADLGIDNPDYKELVHHAMKLSEIWNIPGYSEADMTAIYKLCAKGK</sequence>
<dbReference type="SUPFAM" id="SSF56796">
    <property type="entry name" value="Dehydroquinate synthase-like"/>
    <property type="match status" value="1"/>
</dbReference>
<reference evidence="5 6" key="1">
    <citation type="submission" date="2022-12" db="EMBL/GenBank/DDBJ databases">
        <title>Metagenome assembled genome from gulf of manar.</title>
        <authorList>
            <person name="Kohli P."/>
            <person name="Pk S."/>
            <person name="Venkata Ramana C."/>
            <person name="Sasikala C."/>
        </authorList>
    </citation>
    <scope>NUCLEOTIDE SEQUENCE [LARGE SCALE GENOMIC DNA]</scope>
    <source>
        <strain evidence="5">JB008</strain>
    </source>
</reference>
<dbReference type="Gene3D" id="3.40.50.1970">
    <property type="match status" value="1"/>
</dbReference>
<dbReference type="InterPro" id="IPR056798">
    <property type="entry name" value="ADH_Fe_C"/>
</dbReference>
<evidence type="ECO:0000259" key="4">
    <source>
        <dbReference type="Pfam" id="PF25137"/>
    </source>
</evidence>